<evidence type="ECO:0000256" key="14">
    <source>
        <dbReference type="ARBA" id="ARBA00023136"/>
    </source>
</evidence>
<organism evidence="27 28">
    <name type="scientific">Sipha flava</name>
    <name type="common">yellow sugarcane aphid</name>
    <dbReference type="NCBI Taxonomy" id="143950"/>
    <lineage>
        <taxon>Eukaryota</taxon>
        <taxon>Metazoa</taxon>
        <taxon>Ecdysozoa</taxon>
        <taxon>Arthropoda</taxon>
        <taxon>Hexapoda</taxon>
        <taxon>Insecta</taxon>
        <taxon>Pterygota</taxon>
        <taxon>Neoptera</taxon>
        <taxon>Paraneoptera</taxon>
        <taxon>Hemiptera</taxon>
        <taxon>Sternorrhyncha</taxon>
        <taxon>Aphidomorpha</taxon>
        <taxon>Aphidoidea</taxon>
        <taxon>Aphididae</taxon>
        <taxon>Sipha</taxon>
    </lineage>
</organism>
<name>A0A8B8GQA3_9HEMI</name>
<evidence type="ECO:0000256" key="24">
    <source>
        <dbReference type="PIRSR" id="PIRSR607754-2"/>
    </source>
</evidence>
<evidence type="ECO:0000256" key="6">
    <source>
        <dbReference type="ARBA" id="ARBA00014817"/>
    </source>
</evidence>
<feature type="disulfide bond" evidence="25">
    <location>
        <begin position="398"/>
        <end position="421"/>
    </location>
</feature>
<evidence type="ECO:0000256" key="25">
    <source>
        <dbReference type="PIRSR" id="PIRSR607754-3"/>
    </source>
</evidence>
<dbReference type="Gene3D" id="3.90.550.10">
    <property type="entry name" value="Spore Coat Polysaccharide Biosynthesis Protein SpsA, Chain A"/>
    <property type="match status" value="1"/>
</dbReference>
<dbReference type="GO" id="GO:0006487">
    <property type="term" value="P:protein N-linked glycosylation"/>
    <property type="evidence" value="ECO:0007669"/>
    <property type="project" value="TreeGrafter"/>
</dbReference>
<reference evidence="28" key="1">
    <citation type="submission" date="2025-08" db="UniProtKB">
        <authorList>
            <consortium name="RefSeq"/>
        </authorList>
    </citation>
    <scope>IDENTIFICATION</scope>
    <source>
        <tissue evidence="28">Whole body</tissue>
    </source>
</reference>
<evidence type="ECO:0000256" key="11">
    <source>
        <dbReference type="ARBA" id="ARBA00022968"/>
    </source>
</evidence>
<keyword evidence="17 24" id="KW-0464">Manganese</keyword>
<dbReference type="GO" id="GO:0005795">
    <property type="term" value="C:Golgi stack"/>
    <property type="evidence" value="ECO:0007669"/>
    <property type="project" value="InterPro"/>
</dbReference>
<keyword evidence="27" id="KW-1185">Reference proteome</keyword>
<gene>
    <name evidence="28" type="primary">LOC112693800</name>
</gene>
<dbReference type="GeneID" id="112693800"/>
<evidence type="ECO:0000256" key="19">
    <source>
        <dbReference type="ARBA" id="ARBA00031203"/>
    </source>
</evidence>
<evidence type="ECO:0000256" key="26">
    <source>
        <dbReference type="SAM" id="Phobius"/>
    </source>
</evidence>
<comment type="pathway">
    <text evidence="3">Protein modification; protein glycosylation.</text>
</comment>
<evidence type="ECO:0000256" key="12">
    <source>
        <dbReference type="ARBA" id="ARBA00022989"/>
    </source>
</evidence>
<evidence type="ECO:0000313" key="27">
    <source>
        <dbReference type="Proteomes" id="UP000694846"/>
    </source>
</evidence>
<dbReference type="AlphaFoldDB" id="A0A8B8GQA3"/>
<comment type="similarity">
    <text evidence="4">Belongs to the glycosyltransferase 16 (GT16) protein family.</text>
</comment>
<dbReference type="GO" id="GO:0008455">
    <property type="term" value="F:alpha-1,6-mannosylglycoprotein 2-beta-N-acetylglucosaminyltransferase activity"/>
    <property type="evidence" value="ECO:0007669"/>
    <property type="project" value="UniProtKB-EC"/>
</dbReference>
<keyword evidence="13" id="KW-0333">Golgi apparatus</keyword>
<evidence type="ECO:0000256" key="9">
    <source>
        <dbReference type="ARBA" id="ARBA00022692"/>
    </source>
</evidence>
<dbReference type="Pfam" id="PF05060">
    <property type="entry name" value="MGAT2"/>
    <property type="match status" value="1"/>
</dbReference>
<feature type="binding site" evidence="23">
    <location>
        <position position="226"/>
    </location>
    <ligand>
        <name>substrate</name>
    </ligand>
</feature>
<keyword evidence="10 24" id="KW-0479">Metal-binding</keyword>
<keyword evidence="9 26" id="KW-0812">Transmembrane</keyword>
<dbReference type="RefSeq" id="XP_025424796.1">
    <property type="nucleotide sequence ID" value="XM_025569011.1"/>
</dbReference>
<keyword evidence="16" id="KW-0325">Glycoprotein</keyword>
<feature type="binding site" evidence="24">
    <location>
        <position position="438"/>
    </location>
    <ligand>
        <name>Mn(2+)</name>
        <dbReference type="ChEBI" id="CHEBI:29035"/>
    </ligand>
</feature>
<evidence type="ECO:0000256" key="22">
    <source>
        <dbReference type="ARBA" id="ARBA00093257"/>
    </source>
</evidence>
<comment type="catalytic activity">
    <reaction evidence="22">
        <text>an N(4)-{beta-D-GlcNAc-(1-&gt;2)-alpha-D-Man-(1-&gt;3)-[alpha-D-Man-(1-&gt;6)]-beta-D-Man-(1-&gt;4)-beta-D-GlcNAc-(1-&gt;4)-beta-D-GlcNAc}-L-asparaginyl-[protein] + UDP-N-acetyl-alpha-D-glucosamine = N(4)-{beta-D-GlcNAc-(1-&gt;2)-alpha-D-Man-(1-&gt;3)-[beta-D-GlcNAc-(1-&gt;2)-alpha-D-Man-(1-&gt;6)]-beta-D-Man-(1-&gt;4)-beta-D-GlcNAc-(1-&gt;4)-beta-D-GlcNAc}-L-asparaginyl-[protein] + UDP + H(+)</text>
        <dbReference type="Rhea" id="RHEA:12941"/>
        <dbReference type="Rhea" id="RHEA-COMP:13526"/>
        <dbReference type="Rhea" id="RHEA-COMP:14369"/>
        <dbReference type="ChEBI" id="CHEBI:15378"/>
        <dbReference type="ChEBI" id="CHEBI:57705"/>
        <dbReference type="ChEBI" id="CHEBI:58223"/>
        <dbReference type="ChEBI" id="CHEBI:60615"/>
        <dbReference type="ChEBI" id="CHEBI:60651"/>
        <dbReference type="EC" id="2.4.1.143"/>
    </reaction>
</comment>
<dbReference type="GO" id="GO:0000139">
    <property type="term" value="C:Golgi membrane"/>
    <property type="evidence" value="ECO:0007669"/>
    <property type="project" value="UniProtKB-SubCell"/>
</dbReference>
<evidence type="ECO:0000256" key="3">
    <source>
        <dbReference type="ARBA" id="ARBA00004922"/>
    </source>
</evidence>
<keyword evidence="7" id="KW-0328">Glycosyltransferase</keyword>
<dbReference type="Proteomes" id="UP000694846">
    <property type="component" value="Unplaced"/>
</dbReference>
<sequence length="523" mass="61858">MRWFTFQRHAPENGWLNSVPVKPLRRSRVQRYTLWTFFTRIQLERLLRSMVLIKKIFLTADELNHLILLCRVMKRIATRCLRRWTLVYGVILIIFIITQYHKSWSKLLDLHIGMQKSKNIIECTLETQELFYRNQKLKITNCSIIDGGEGITGGPSFDNVRLLKRIVERLNYEQTIRNLDVYGPLNNNSLIVLIQVHTRINYLAETISSLSQARGIEDVLLIFSHDYYDMRINDLVRSINFCKTMQIYFPYSMQIYTDVFPGQSPHDCPPKITRAEAIEMNCTNAMFPDLYGNYRNATATQVKHHWWWKINTVFDRLTAIRYYTGSILFIEEDHYIVKDFIYMLRLMQKTCPQSKIFSLGIHSDYVSSRKSPQIHVSNWISNLGISFNRSVWNELIQCTNQFCYYDDYNWDWSLQKMTKTCPGHTFWTSTLQNSRVYHLGKCGMHHANNCTDMSHIVKLKQNLNTLKLYPETVDVTLENTKQMPISGFGGWGDTRDHKLCMHMMNHYDVKTQIQNRFTKPLKR</sequence>
<proteinExistence type="inferred from homology"/>
<dbReference type="PANTHER" id="PTHR12871">
    <property type="entry name" value="BETA-1,2-N-ACETYLGLUCOSAMINYLTRANSFERASE II"/>
    <property type="match status" value="1"/>
</dbReference>
<dbReference type="GO" id="GO:0046872">
    <property type="term" value="F:metal ion binding"/>
    <property type="evidence" value="ECO:0007669"/>
    <property type="project" value="UniProtKB-KW"/>
</dbReference>
<evidence type="ECO:0000256" key="20">
    <source>
        <dbReference type="ARBA" id="ARBA00032552"/>
    </source>
</evidence>
<feature type="binding site" evidence="23">
    <location>
        <begin position="195"/>
        <end position="199"/>
    </location>
    <ligand>
        <name>substrate</name>
    </ligand>
</feature>
<feature type="transmembrane region" description="Helical" evidence="26">
    <location>
        <begin position="81"/>
        <end position="100"/>
    </location>
</feature>
<evidence type="ECO:0000256" key="7">
    <source>
        <dbReference type="ARBA" id="ARBA00022676"/>
    </source>
</evidence>
<dbReference type="EC" id="2.4.1.143" evidence="5"/>
<feature type="disulfide bond" evidence="25">
    <location>
        <begin position="403"/>
        <end position="500"/>
    </location>
</feature>
<dbReference type="GO" id="GO:0009312">
    <property type="term" value="P:oligosaccharide biosynthetic process"/>
    <property type="evidence" value="ECO:0007669"/>
    <property type="project" value="InterPro"/>
</dbReference>
<evidence type="ECO:0000256" key="2">
    <source>
        <dbReference type="ARBA" id="ARBA00004323"/>
    </source>
</evidence>
<evidence type="ECO:0000256" key="13">
    <source>
        <dbReference type="ARBA" id="ARBA00023034"/>
    </source>
</evidence>
<feature type="binding site" evidence="23">
    <location>
        <begin position="301"/>
        <end position="305"/>
    </location>
    <ligand>
        <name>substrate</name>
    </ligand>
</feature>
<evidence type="ECO:0000256" key="18">
    <source>
        <dbReference type="ARBA" id="ARBA00029663"/>
    </source>
</evidence>
<evidence type="ECO:0000256" key="21">
    <source>
        <dbReference type="ARBA" id="ARBA00032915"/>
    </source>
</evidence>
<evidence type="ECO:0000256" key="1">
    <source>
        <dbReference type="ARBA" id="ARBA00001936"/>
    </source>
</evidence>
<evidence type="ECO:0000256" key="17">
    <source>
        <dbReference type="ARBA" id="ARBA00023211"/>
    </source>
</evidence>
<evidence type="ECO:0000256" key="4">
    <source>
        <dbReference type="ARBA" id="ARBA00011011"/>
    </source>
</evidence>
<dbReference type="OrthoDB" id="6019616at2759"/>
<keyword evidence="15 25" id="KW-1015">Disulfide bond</keyword>
<comment type="subcellular location">
    <subcellularLocation>
        <location evidence="2">Golgi apparatus membrane</location>
        <topology evidence="2">Single-pass type II membrane protein</topology>
    </subcellularLocation>
</comment>
<evidence type="ECO:0000256" key="16">
    <source>
        <dbReference type="ARBA" id="ARBA00023180"/>
    </source>
</evidence>
<evidence type="ECO:0000313" key="28">
    <source>
        <dbReference type="RefSeq" id="XP_025424796.1"/>
    </source>
</evidence>
<accession>A0A8B8GQA3</accession>
<protein>
    <recommendedName>
        <fullName evidence="6">Alpha-1,6-mannosyl-glycoprotein 2-beta-N-acetylglucosaminyltransferase</fullName>
        <ecNumber evidence="5">2.4.1.143</ecNumber>
    </recommendedName>
    <alternativeName>
        <fullName evidence="21">Beta-1,2-N-acetylglucosaminyltransferase II</fullName>
    </alternativeName>
    <alternativeName>
        <fullName evidence="20">GlcNAc-T II</fullName>
    </alternativeName>
    <alternativeName>
        <fullName evidence="19">Mannoside acetylglucosaminyltransferase 2</fullName>
    </alternativeName>
    <alternativeName>
        <fullName evidence="18">N-glycosyl-oligosaccharide-glycoprotein N-acetylglucosaminyltransferase II</fullName>
    </alternativeName>
</protein>
<dbReference type="PANTHER" id="PTHR12871:SF0">
    <property type="entry name" value="ALPHA-1,6-MANNOSYL-GLYCOPROTEIN 2-BETA-N-ACETYLGLUCOSAMINYLTRANSFERASE"/>
    <property type="match status" value="1"/>
</dbReference>
<keyword evidence="11" id="KW-0735">Signal-anchor</keyword>
<evidence type="ECO:0000256" key="10">
    <source>
        <dbReference type="ARBA" id="ARBA00022723"/>
    </source>
</evidence>
<feature type="disulfide bond" evidence="25">
    <location>
        <begin position="442"/>
        <end position="450"/>
    </location>
</feature>
<evidence type="ECO:0000256" key="15">
    <source>
        <dbReference type="ARBA" id="ARBA00023157"/>
    </source>
</evidence>
<evidence type="ECO:0000256" key="5">
    <source>
        <dbReference type="ARBA" id="ARBA00012613"/>
    </source>
</evidence>
<evidence type="ECO:0000256" key="23">
    <source>
        <dbReference type="PIRSR" id="PIRSR607754-1"/>
    </source>
</evidence>
<keyword evidence="14 26" id="KW-0472">Membrane</keyword>
<evidence type="ECO:0000256" key="8">
    <source>
        <dbReference type="ARBA" id="ARBA00022679"/>
    </source>
</evidence>
<feature type="binding site" evidence="24">
    <location>
        <position position="333"/>
    </location>
    <ligand>
        <name>Mn(2+)</name>
        <dbReference type="ChEBI" id="CHEBI:29035"/>
    </ligand>
</feature>
<dbReference type="InterPro" id="IPR007754">
    <property type="entry name" value="GlcNAc_II"/>
</dbReference>
<keyword evidence="8" id="KW-0808">Transferase</keyword>
<keyword evidence="12 26" id="KW-1133">Transmembrane helix</keyword>
<feature type="disulfide bond" evidence="25">
    <location>
        <begin position="268"/>
        <end position="282"/>
    </location>
</feature>
<dbReference type="UniPathway" id="UPA00378"/>
<comment type="cofactor">
    <cofactor evidence="1 24">
        <name>Mn(2+)</name>
        <dbReference type="ChEBI" id="CHEBI:29035"/>
    </cofactor>
</comment>
<dbReference type="InterPro" id="IPR029044">
    <property type="entry name" value="Nucleotide-diphossugar_trans"/>
</dbReference>